<dbReference type="Pfam" id="PF13692">
    <property type="entry name" value="Glyco_trans_1_4"/>
    <property type="match status" value="1"/>
</dbReference>
<evidence type="ECO:0008006" key="3">
    <source>
        <dbReference type="Google" id="ProtNLM"/>
    </source>
</evidence>
<organism evidence="1 2">
    <name type="scientific">Candidatus Shapirobacteria bacterium CG10_big_fil_rev_8_21_14_0_10_38_14</name>
    <dbReference type="NCBI Taxonomy" id="1974483"/>
    <lineage>
        <taxon>Bacteria</taxon>
        <taxon>Candidatus Shapironibacteriota</taxon>
    </lineage>
</organism>
<proteinExistence type="predicted"/>
<protein>
    <recommendedName>
        <fullName evidence="3">Glycosyl transferase family 1 domain-containing protein</fullName>
    </recommendedName>
</protein>
<dbReference type="Proteomes" id="UP000229500">
    <property type="component" value="Unassembled WGS sequence"/>
</dbReference>
<accession>A0A2M8L5S3</accession>
<dbReference type="CDD" id="cd03801">
    <property type="entry name" value="GT4_PimA-like"/>
    <property type="match status" value="1"/>
</dbReference>
<dbReference type="PANTHER" id="PTHR12526:SF600">
    <property type="entry name" value="GLYCOSYL TRANSFERASE GROUP 1"/>
    <property type="match status" value="1"/>
</dbReference>
<evidence type="ECO:0000313" key="2">
    <source>
        <dbReference type="Proteomes" id="UP000229500"/>
    </source>
</evidence>
<comment type="caution">
    <text evidence="1">The sequence shown here is derived from an EMBL/GenBank/DDBJ whole genome shotgun (WGS) entry which is preliminary data.</text>
</comment>
<gene>
    <name evidence="1" type="ORF">COU96_01410</name>
</gene>
<dbReference type="AlphaFoldDB" id="A0A2M8L5S3"/>
<evidence type="ECO:0000313" key="1">
    <source>
        <dbReference type="EMBL" id="PJE69128.1"/>
    </source>
</evidence>
<sequence>MRRYEQAAWRKANLNLAVSEVDARVIEKIIQKKCVVIPNGVDIKHFENFKPNRQRSGITLLFVGDFKYFTNQNAVNFLVKKIWPKIKNQISKASLKLVGRNPNSLITNLAGNGVQINSQIDDIRQAYASADILVAPMRIASGTNIKILEAMAAGLPVVTTSVGIEGIRAKKGKEVIIANQPDNFASEVIALASNKKRQQELSLAGKKLVEKLYDWPQIARKLERAYQELING</sequence>
<name>A0A2M8L5S3_9BACT</name>
<reference evidence="2" key="1">
    <citation type="submission" date="2017-09" db="EMBL/GenBank/DDBJ databases">
        <title>Depth-based differentiation of microbial function through sediment-hosted aquifers and enrichment of novel symbionts in the deep terrestrial subsurface.</title>
        <authorList>
            <person name="Probst A.J."/>
            <person name="Ladd B."/>
            <person name="Jarett J.K."/>
            <person name="Geller-Mcgrath D.E."/>
            <person name="Sieber C.M.K."/>
            <person name="Emerson J.B."/>
            <person name="Anantharaman K."/>
            <person name="Thomas B.C."/>
            <person name="Malmstrom R."/>
            <person name="Stieglmeier M."/>
            <person name="Klingl A."/>
            <person name="Woyke T."/>
            <person name="Ryan C.M."/>
            <person name="Banfield J.F."/>
        </authorList>
    </citation>
    <scope>NUCLEOTIDE SEQUENCE [LARGE SCALE GENOMIC DNA]</scope>
</reference>
<dbReference type="Gene3D" id="3.40.50.2000">
    <property type="entry name" value="Glycogen Phosphorylase B"/>
    <property type="match status" value="2"/>
</dbReference>
<dbReference type="SUPFAM" id="SSF53756">
    <property type="entry name" value="UDP-Glycosyltransferase/glycogen phosphorylase"/>
    <property type="match status" value="1"/>
</dbReference>
<dbReference type="GO" id="GO:0016757">
    <property type="term" value="F:glycosyltransferase activity"/>
    <property type="evidence" value="ECO:0007669"/>
    <property type="project" value="TreeGrafter"/>
</dbReference>
<dbReference type="PANTHER" id="PTHR12526">
    <property type="entry name" value="GLYCOSYLTRANSFERASE"/>
    <property type="match status" value="1"/>
</dbReference>
<dbReference type="EMBL" id="PFEL01000054">
    <property type="protein sequence ID" value="PJE69128.1"/>
    <property type="molecule type" value="Genomic_DNA"/>
</dbReference>